<dbReference type="EMBL" id="CP099419">
    <property type="protein sequence ID" value="USW50025.1"/>
    <property type="molecule type" value="Genomic_DNA"/>
</dbReference>
<dbReference type="AlphaFoldDB" id="A0A9Q9EGI6"/>
<dbReference type="Proteomes" id="UP001056384">
    <property type="component" value="Chromosome 2"/>
</dbReference>
<keyword evidence="2" id="KW-1185">Reference proteome</keyword>
<name>A0A9Q9EGI6_9PEZI</name>
<evidence type="ECO:0000313" key="2">
    <source>
        <dbReference type="Proteomes" id="UP001056384"/>
    </source>
</evidence>
<organism evidence="1 2">
    <name type="scientific">Septoria linicola</name>
    <dbReference type="NCBI Taxonomy" id="215465"/>
    <lineage>
        <taxon>Eukaryota</taxon>
        <taxon>Fungi</taxon>
        <taxon>Dikarya</taxon>
        <taxon>Ascomycota</taxon>
        <taxon>Pezizomycotina</taxon>
        <taxon>Dothideomycetes</taxon>
        <taxon>Dothideomycetidae</taxon>
        <taxon>Mycosphaerellales</taxon>
        <taxon>Mycosphaerellaceae</taxon>
        <taxon>Septoria</taxon>
    </lineage>
</organism>
<evidence type="ECO:0000313" key="1">
    <source>
        <dbReference type="EMBL" id="USW50025.1"/>
    </source>
</evidence>
<gene>
    <name evidence="1" type="ORF">Slin15195_G033440</name>
</gene>
<sequence length="271" mass="30842">MDDQRLPNAATQVFHIPEVLELILLALPGSTTHQEIASHRTVLLCRTTSSTWHLLIKTSTLLRQSLYLPTPQALSPNEQDLTWHTKHAFPPCTPNSWIPILLLQQRSWGSAWPFELSSLQHDLQPTQPRLWTFSLEVSHRQYRHLATLDNDNNSTAWRNMLASSSPFTDFWATRTFYELGSGRAPFVQYLDYDTTLPKWKQKYYRHCPEGVTLGDLVDAVKELFEVGDEAGSGGTKFVMVESVRVPGEKQDGAVVIEDRPRERGYVPAQVS</sequence>
<accession>A0A9Q9EGI6</accession>
<protein>
    <submittedName>
        <fullName evidence="1">Uncharacterized protein</fullName>
    </submittedName>
</protein>
<reference evidence="1" key="1">
    <citation type="submission" date="2022-06" db="EMBL/GenBank/DDBJ databases">
        <title>Complete genome sequences of two strains of the flax pathogen Septoria linicola.</title>
        <authorList>
            <person name="Lapalu N."/>
            <person name="Simon A."/>
            <person name="Demenou B."/>
            <person name="Paumier D."/>
            <person name="Guillot M.-P."/>
            <person name="Gout L."/>
            <person name="Valade R."/>
        </authorList>
    </citation>
    <scope>NUCLEOTIDE SEQUENCE</scope>
    <source>
        <strain evidence="1">SE15195</strain>
    </source>
</reference>
<proteinExistence type="predicted"/>